<dbReference type="Pfam" id="PF10251">
    <property type="entry name" value="PEN-2"/>
    <property type="match status" value="1"/>
</dbReference>
<comment type="subcellular location">
    <subcellularLocation>
        <location evidence="1">Membrane</location>
        <topology evidence="1">Multi-pass membrane protein</topology>
    </subcellularLocation>
</comment>
<keyword evidence="4 8" id="KW-0812">Transmembrane</keyword>
<dbReference type="GO" id="GO:0007219">
    <property type="term" value="P:Notch signaling pathway"/>
    <property type="evidence" value="ECO:0007669"/>
    <property type="project" value="UniProtKB-KW"/>
</dbReference>
<evidence type="ECO:0000256" key="7">
    <source>
        <dbReference type="ARBA" id="ARBA00023136"/>
    </source>
</evidence>
<dbReference type="InterPro" id="IPR019379">
    <property type="entry name" value="Gamma_Secretase_Asp_P_PEN2"/>
</dbReference>
<dbReference type="PANTHER" id="PTHR16318">
    <property type="entry name" value="GAMMA-SECRETASE SUBUNIT PEN-2"/>
    <property type="match status" value="1"/>
</dbReference>
<dbReference type="Proteomes" id="UP000268014">
    <property type="component" value="Unassembled WGS sequence"/>
</dbReference>
<comment type="similarity">
    <text evidence="2">Belongs to the PEN-2 family.</text>
</comment>
<dbReference type="STRING" id="6290.A0A0N4WG23"/>
<organism evidence="11">
    <name type="scientific">Haemonchus placei</name>
    <name type="common">Barber's pole worm</name>
    <dbReference type="NCBI Taxonomy" id="6290"/>
    <lineage>
        <taxon>Eukaryota</taxon>
        <taxon>Metazoa</taxon>
        <taxon>Ecdysozoa</taxon>
        <taxon>Nematoda</taxon>
        <taxon>Chromadorea</taxon>
        <taxon>Rhabditida</taxon>
        <taxon>Rhabditina</taxon>
        <taxon>Rhabditomorpha</taxon>
        <taxon>Strongyloidea</taxon>
        <taxon>Trichostrongylidae</taxon>
        <taxon>Haemonchus</taxon>
    </lineage>
</organism>
<dbReference type="OrthoDB" id="524898at2759"/>
<evidence type="ECO:0000256" key="4">
    <source>
        <dbReference type="ARBA" id="ARBA00022692"/>
    </source>
</evidence>
<evidence type="ECO:0000256" key="8">
    <source>
        <dbReference type="SAM" id="Phobius"/>
    </source>
</evidence>
<evidence type="ECO:0000256" key="1">
    <source>
        <dbReference type="ARBA" id="ARBA00004141"/>
    </source>
</evidence>
<keyword evidence="5" id="KW-0914">Notch signaling pathway</keyword>
<evidence type="ECO:0000256" key="3">
    <source>
        <dbReference type="ARBA" id="ARBA00018306"/>
    </source>
</evidence>
<dbReference type="AlphaFoldDB" id="A0A0N4WG23"/>
<accession>A0A0N4WG23</accession>
<protein>
    <recommendedName>
        <fullName evidence="3">Gamma-secretase subunit PEN-2</fullName>
    </recommendedName>
</protein>
<keyword evidence="7 8" id="KW-0472">Membrane</keyword>
<evidence type="ECO:0000313" key="10">
    <source>
        <dbReference type="Proteomes" id="UP000268014"/>
    </source>
</evidence>
<reference evidence="11" key="1">
    <citation type="submission" date="2017-02" db="UniProtKB">
        <authorList>
            <consortium name="WormBaseParasite"/>
        </authorList>
    </citation>
    <scope>IDENTIFICATION</scope>
</reference>
<dbReference type="OMA" id="KLYLCKW"/>
<evidence type="ECO:0000256" key="2">
    <source>
        <dbReference type="ARBA" id="ARBA00009607"/>
    </source>
</evidence>
<name>A0A0N4WG23_HAEPC</name>
<dbReference type="WBParaSite" id="HPLM_0000972001-mRNA-1">
    <property type="protein sequence ID" value="HPLM_0000972001-mRNA-1"/>
    <property type="gene ID" value="HPLM_0000972001"/>
</dbReference>
<keyword evidence="10" id="KW-1185">Reference proteome</keyword>
<keyword evidence="6 8" id="KW-1133">Transmembrane helix</keyword>
<feature type="transmembrane region" description="Helical" evidence="8">
    <location>
        <begin position="20"/>
        <end position="39"/>
    </location>
</feature>
<sequence>MDLNKMSDAAKADLCRKYFIIGLFGLPLVWLTNAIWFFGEGFLRPQTPTSIIIRKYVTLSALGVILWFFMLSAWEFVFQSYRSLGVAWADYLTFIFPVGRI</sequence>
<evidence type="ECO:0000313" key="9">
    <source>
        <dbReference type="EMBL" id="VDO38207.1"/>
    </source>
</evidence>
<evidence type="ECO:0000313" key="11">
    <source>
        <dbReference type="WBParaSite" id="HPLM_0000972001-mRNA-1"/>
    </source>
</evidence>
<dbReference type="PANTHER" id="PTHR16318:SF0">
    <property type="entry name" value="GAMMA-SECRETASE SUBUNIT PEN-2"/>
    <property type="match status" value="1"/>
</dbReference>
<evidence type="ECO:0000256" key="5">
    <source>
        <dbReference type="ARBA" id="ARBA00022976"/>
    </source>
</evidence>
<feature type="transmembrane region" description="Helical" evidence="8">
    <location>
        <begin position="59"/>
        <end position="78"/>
    </location>
</feature>
<dbReference type="GO" id="GO:0070765">
    <property type="term" value="C:gamma-secretase complex"/>
    <property type="evidence" value="ECO:0007669"/>
    <property type="project" value="TreeGrafter"/>
</dbReference>
<reference evidence="9 10" key="2">
    <citation type="submission" date="2018-11" db="EMBL/GenBank/DDBJ databases">
        <authorList>
            <consortium name="Pathogen Informatics"/>
        </authorList>
    </citation>
    <scope>NUCLEOTIDE SEQUENCE [LARGE SCALE GENOMIC DNA]</scope>
    <source>
        <strain evidence="9 10">MHpl1</strain>
    </source>
</reference>
<evidence type="ECO:0000256" key="6">
    <source>
        <dbReference type="ARBA" id="ARBA00022989"/>
    </source>
</evidence>
<proteinExistence type="inferred from homology"/>
<gene>
    <name evidence="9" type="ORF">HPLM_LOCUS9712</name>
</gene>
<dbReference type="EMBL" id="UZAF01017126">
    <property type="protein sequence ID" value="VDO38207.1"/>
    <property type="molecule type" value="Genomic_DNA"/>
</dbReference>
<dbReference type="GO" id="GO:0007220">
    <property type="term" value="P:Notch receptor processing"/>
    <property type="evidence" value="ECO:0007669"/>
    <property type="project" value="TreeGrafter"/>
</dbReference>